<evidence type="ECO:0000313" key="2">
    <source>
        <dbReference type="EMBL" id="KAI9176829.1"/>
    </source>
</evidence>
<accession>A0AAD5NQX6</accession>
<dbReference type="EMBL" id="JAJSOW010000102">
    <property type="protein sequence ID" value="KAI9176829.1"/>
    <property type="molecule type" value="Genomic_DNA"/>
</dbReference>
<reference evidence="2" key="2">
    <citation type="submission" date="2023-02" db="EMBL/GenBank/DDBJ databases">
        <authorList>
            <person name="Swenson N.G."/>
            <person name="Wegrzyn J.L."/>
            <person name="Mcevoy S.L."/>
        </authorList>
    </citation>
    <scope>NUCLEOTIDE SEQUENCE</scope>
    <source>
        <strain evidence="2">91603</strain>
        <tissue evidence="2">Leaf</tissue>
    </source>
</reference>
<keyword evidence="1" id="KW-0175">Coiled coil</keyword>
<keyword evidence="3" id="KW-1185">Reference proteome</keyword>
<evidence type="ECO:0000256" key="1">
    <source>
        <dbReference type="SAM" id="Coils"/>
    </source>
</evidence>
<name>A0AAD5NQX6_ACENE</name>
<comment type="caution">
    <text evidence="2">The sequence shown here is derived from an EMBL/GenBank/DDBJ whole genome shotgun (WGS) entry which is preliminary data.</text>
</comment>
<sequence length="127" mass="15033">MAPIIRWLNTEDEETLRFIEWMGCCCSGGYGRCYVDAKVKEENEEYQEHLFTLCRDAHSKHVIRTMAYEAPHHFPFPIALYRRDAIEYIGKLQHELKKLNEELQEIEEEECNENAELKSSKLDGLHE</sequence>
<organism evidence="2 3">
    <name type="scientific">Acer negundo</name>
    <name type="common">Box elder</name>
    <dbReference type="NCBI Taxonomy" id="4023"/>
    <lineage>
        <taxon>Eukaryota</taxon>
        <taxon>Viridiplantae</taxon>
        <taxon>Streptophyta</taxon>
        <taxon>Embryophyta</taxon>
        <taxon>Tracheophyta</taxon>
        <taxon>Spermatophyta</taxon>
        <taxon>Magnoliopsida</taxon>
        <taxon>eudicotyledons</taxon>
        <taxon>Gunneridae</taxon>
        <taxon>Pentapetalae</taxon>
        <taxon>rosids</taxon>
        <taxon>malvids</taxon>
        <taxon>Sapindales</taxon>
        <taxon>Sapindaceae</taxon>
        <taxon>Hippocastanoideae</taxon>
        <taxon>Acereae</taxon>
        <taxon>Acer</taxon>
    </lineage>
</organism>
<gene>
    <name evidence="2" type="ORF">LWI28_007642</name>
</gene>
<reference evidence="2" key="1">
    <citation type="journal article" date="2022" name="Plant J.">
        <title>Strategies of tolerance reflected in two North American maple genomes.</title>
        <authorList>
            <person name="McEvoy S.L."/>
            <person name="Sezen U.U."/>
            <person name="Trouern-Trend A."/>
            <person name="McMahon S.M."/>
            <person name="Schaberg P.G."/>
            <person name="Yang J."/>
            <person name="Wegrzyn J.L."/>
            <person name="Swenson N.G."/>
        </authorList>
    </citation>
    <scope>NUCLEOTIDE SEQUENCE</scope>
    <source>
        <strain evidence="2">91603</strain>
    </source>
</reference>
<dbReference type="AlphaFoldDB" id="A0AAD5NQX6"/>
<proteinExistence type="predicted"/>
<evidence type="ECO:0000313" key="3">
    <source>
        <dbReference type="Proteomes" id="UP001064489"/>
    </source>
</evidence>
<feature type="coiled-coil region" evidence="1">
    <location>
        <begin position="82"/>
        <end position="120"/>
    </location>
</feature>
<protein>
    <submittedName>
        <fullName evidence="2">Uncharacterized protein</fullName>
    </submittedName>
</protein>
<dbReference type="Proteomes" id="UP001064489">
    <property type="component" value="Chromosome 5"/>
</dbReference>